<keyword evidence="4 8" id="KW-0999">Mitochondrion inner membrane</keyword>
<name>A0A8H4Q2X5_9HYPO</name>
<accession>A0A8H4Q2X5</accession>
<keyword evidence="7 8" id="KW-0472">Membrane</keyword>
<evidence type="ECO:0000256" key="2">
    <source>
        <dbReference type="ARBA" id="ARBA00004443"/>
    </source>
</evidence>
<evidence type="ECO:0000256" key="6">
    <source>
        <dbReference type="ARBA" id="ARBA00023128"/>
    </source>
</evidence>
<evidence type="ECO:0000256" key="5">
    <source>
        <dbReference type="ARBA" id="ARBA00022946"/>
    </source>
</evidence>
<keyword evidence="5 8" id="KW-0809">Transit peptide</keyword>
<organism evidence="11 12">
    <name type="scientific">Ophiocordyceps camponoti-floridani</name>
    <dbReference type="NCBI Taxonomy" id="2030778"/>
    <lineage>
        <taxon>Eukaryota</taxon>
        <taxon>Fungi</taxon>
        <taxon>Dikarya</taxon>
        <taxon>Ascomycota</taxon>
        <taxon>Pezizomycotina</taxon>
        <taxon>Sordariomycetes</taxon>
        <taxon>Hypocreomycetidae</taxon>
        <taxon>Hypocreales</taxon>
        <taxon>Ophiocordycipitaceae</taxon>
        <taxon>Ophiocordyceps</taxon>
    </lineage>
</organism>
<comment type="function">
    <text evidence="1">Probable mitochondrial mRNA stabilization factor.</text>
</comment>
<dbReference type="OrthoDB" id="107372at2759"/>
<keyword evidence="10" id="KW-0732">Signal</keyword>
<evidence type="ECO:0000256" key="7">
    <source>
        <dbReference type="ARBA" id="ARBA00023136"/>
    </source>
</evidence>
<feature type="signal peptide" evidence="10">
    <location>
        <begin position="1"/>
        <end position="21"/>
    </location>
</feature>
<feature type="compositionally biased region" description="Basic and acidic residues" evidence="9">
    <location>
        <begin position="52"/>
        <end position="63"/>
    </location>
</feature>
<sequence>MAWRPTMAALRCCACRGAVLGAVLGRAAPVMPGFPRPFLPAAVRALSMSSDKADARDDADGISEKLSMSSNSGKASFENTGKVSREVNSGEDEASAEDDNTAATDGSKPASEEDELQSKPWFLKVDPPSKPWTPHQVTLPKLPVDSPPILEPMMQYVYEDMGLDDLALLDLRELDPSVSLGPSLIMMIATARSGRHLHVSAGRFVRWLRRNHGVRARGDGLIGSALLRTKLRRLRKRAKLMGTNSMVLPQGDHGLTTDWVCVTFSTGPAPSAEVEKYDASGRLIGFDREYSGSTIAVQCLTEQRRKELDLESLWQEQLRASVRRNRRINGLSLNSVEVESLVSSKLQLPRPTFSSAFQGRLHEPPQQGRAFSTLARRLHQALDDSQSVASGPPQGVPTDDLVKLRQQVQDVQLRGLPMDSALFKTLLVSVLTVASPRQDTESERLNLVDELLLTGQERGLTIDSQDLVVALIAAVVLSPAYNEKMAQAQHNLEAILRDKQSPPQEHDTLQLLHAYGRRGQWAEFAEAFRTPARFQLARSARVYEQAYRSLAAWRSRALCGDFLRWMYPDMLRESPPVTLVGPVLNRLRDCILLADPHVLQERQVFSTLSELGGRRAVRGEFKVMLNDVMERHLQATQGSTVGW</sequence>
<feature type="compositionally biased region" description="Polar residues" evidence="9">
    <location>
        <begin position="66"/>
        <end position="82"/>
    </location>
</feature>
<dbReference type="InterPro" id="IPR040152">
    <property type="entry name" value="Atp25"/>
</dbReference>
<evidence type="ECO:0000313" key="12">
    <source>
        <dbReference type="Proteomes" id="UP000562929"/>
    </source>
</evidence>
<comment type="caution">
    <text evidence="11">The sequence shown here is derived from an EMBL/GenBank/DDBJ whole genome shotgun (WGS) entry which is preliminary data.</text>
</comment>
<dbReference type="GO" id="GO:0140053">
    <property type="term" value="P:mitochondrial gene expression"/>
    <property type="evidence" value="ECO:0007669"/>
    <property type="project" value="UniProtKB-UniRule"/>
</dbReference>
<evidence type="ECO:0000256" key="3">
    <source>
        <dbReference type="ARBA" id="ARBA00010787"/>
    </source>
</evidence>
<reference evidence="11 12" key="1">
    <citation type="journal article" date="2020" name="G3 (Bethesda)">
        <title>Genetic Underpinnings of Host Manipulation by Ophiocordyceps as Revealed by Comparative Transcriptomics.</title>
        <authorList>
            <person name="Will I."/>
            <person name="Das B."/>
            <person name="Trinh T."/>
            <person name="Brachmann A."/>
            <person name="Ohm R.A."/>
            <person name="de Bekker C."/>
        </authorList>
    </citation>
    <scope>NUCLEOTIDE SEQUENCE [LARGE SCALE GENOMIC DNA]</scope>
    <source>
        <strain evidence="11 12">EC05</strain>
    </source>
</reference>
<dbReference type="Gene3D" id="3.30.460.10">
    <property type="entry name" value="Beta Polymerase, domain 2"/>
    <property type="match status" value="1"/>
</dbReference>
<keyword evidence="6 8" id="KW-0496">Mitochondrion</keyword>
<proteinExistence type="inferred from homology"/>
<dbReference type="InterPro" id="IPR043519">
    <property type="entry name" value="NT_sf"/>
</dbReference>
<dbReference type="Proteomes" id="UP000562929">
    <property type="component" value="Unassembled WGS sequence"/>
</dbReference>
<comment type="function">
    <text evidence="8">Mitochondrial mRNA stabilization factor.</text>
</comment>
<dbReference type="GO" id="GO:0005743">
    <property type="term" value="C:mitochondrial inner membrane"/>
    <property type="evidence" value="ECO:0007669"/>
    <property type="project" value="UniProtKB-SubCell"/>
</dbReference>
<evidence type="ECO:0000313" key="11">
    <source>
        <dbReference type="EMBL" id="KAF4583171.1"/>
    </source>
</evidence>
<protein>
    <recommendedName>
        <fullName evidence="8">ATPase synthesis protein 25</fullName>
    </recommendedName>
</protein>
<dbReference type="GO" id="GO:0048255">
    <property type="term" value="P:mRNA stabilization"/>
    <property type="evidence" value="ECO:0007669"/>
    <property type="project" value="TreeGrafter"/>
</dbReference>
<comment type="subcellular location">
    <subcellularLocation>
        <location evidence="2 8">Mitochondrion inner membrane</location>
        <topology evidence="2 8">Peripheral membrane protein</topology>
        <orientation evidence="2 8">Matrix side</orientation>
    </subcellularLocation>
</comment>
<keyword evidence="12" id="KW-1185">Reference proteome</keyword>
<feature type="chain" id="PRO_5034819529" description="ATPase synthesis protein 25" evidence="10">
    <location>
        <begin position="22"/>
        <end position="643"/>
    </location>
</feature>
<evidence type="ECO:0000256" key="1">
    <source>
        <dbReference type="ARBA" id="ARBA00003470"/>
    </source>
</evidence>
<dbReference type="EMBL" id="JAACLJ010000007">
    <property type="protein sequence ID" value="KAF4583171.1"/>
    <property type="molecule type" value="Genomic_DNA"/>
</dbReference>
<evidence type="ECO:0000256" key="4">
    <source>
        <dbReference type="ARBA" id="ARBA00022792"/>
    </source>
</evidence>
<gene>
    <name evidence="11" type="ORF">GQ602_006315</name>
</gene>
<evidence type="ECO:0000256" key="9">
    <source>
        <dbReference type="SAM" id="MobiDB-lite"/>
    </source>
</evidence>
<evidence type="ECO:0000256" key="8">
    <source>
        <dbReference type="RuleBase" id="RU367062"/>
    </source>
</evidence>
<dbReference type="PANTHER" id="PTHR28087:SF1">
    <property type="entry name" value="ATPASE SYNTHESIS PROTEIN 25, MITOCHONDRIAL"/>
    <property type="match status" value="1"/>
</dbReference>
<comment type="similarity">
    <text evidence="3 8">Belongs to the ATP25 family.</text>
</comment>
<feature type="region of interest" description="Disordered" evidence="9">
    <location>
        <begin position="52"/>
        <end position="125"/>
    </location>
</feature>
<feature type="compositionally biased region" description="Acidic residues" evidence="9">
    <location>
        <begin position="89"/>
        <end position="100"/>
    </location>
</feature>
<dbReference type="PANTHER" id="PTHR28087">
    <property type="entry name" value="ATPASE SYNTHESIS PROTEIN 25, MITOCHONDRIAL"/>
    <property type="match status" value="1"/>
</dbReference>
<dbReference type="AlphaFoldDB" id="A0A8H4Q2X5"/>
<evidence type="ECO:0000256" key="10">
    <source>
        <dbReference type="SAM" id="SignalP"/>
    </source>
</evidence>